<dbReference type="RefSeq" id="WP_380750299.1">
    <property type="nucleotide sequence ID" value="NZ_JBHSRF010000011.1"/>
</dbReference>
<dbReference type="SUPFAM" id="SSF53335">
    <property type="entry name" value="S-adenosyl-L-methionine-dependent methyltransferases"/>
    <property type="match status" value="1"/>
</dbReference>
<keyword evidence="2" id="KW-1185">Reference proteome</keyword>
<dbReference type="EC" id="2.1.1.-" evidence="1"/>
<keyword evidence="1" id="KW-0808">Transferase</keyword>
<reference evidence="2" key="1">
    <citation type="journal article" date="2019" name="Int. J. Syst. Evol. Microbiol.">
        <title>The Global Catalogue of Microorganisms (GCM) 10K type strain sequencing project: providing services to taxonomists for standard genome sequencing and annotation.</title>
        <authorList>
            <consortium name="The Broad Institute Genomics Platform"/>
            <consortium name="The Broad Institute Genome Sequencing Center for Infectious Disease"/>
            <person name="Wu L."/>
            <person name="Ma J."/>
        </authorList>
    </citation>
    <scope>NUCLEOTIDE SEQUENCE [LARGE SCALE GENOMIC DNA]</scope>
    <source>
        <strain evidence="2">JCM 30346</strain>
    </source>
</reference>
<keyword evidence="1" id="KW-0489">Methyltransferase</keyword>
<dbReference type="EMBL" id="JBHSRF010000011">
    <property type="protein sequence ID" value="MFC6081751.1"/>
    <property type="molecule type" value="Genomic_DNA"/>
</dbReference>
<protein>
    <submittedName>
        <fullName evidence="1">SAM-dependent methyltransferase</fullName>
        <ecNumber evidence="1">2.1.1.-</ecNumber>
    </submittedName>
</protein>
<dbReference type="GO" id="GO:0008168">
    <property type="term" value="F:methyltransferase activity"/>
    <property type="evidence" value="ECO:0007669"/>
    <property type="project" value="UniProtKB-KW"/>
</dbReference>
<gene>
    <name evidence="1" type="ORF">ACFP1K_11335</name>
</gene>
<dbReference type="PIRSF" id="PIRSF017393">
    <property type="entry name" value="MTase_SAV2177"/>
    <property type="match status" value="1"/>
</dbReference>
<comment type="caution">
    <text evidence="1">The sequence shown here is derived from an EMBL/GenBank/DDBJ whole genome shotgun (WGS) entry which is preliminary data.</text>
</comment>
<dbReference type="Gene3D" id="3.40.50.150">
    <property type="entry name" value="Vaccinia Virus protein VP39"/>
    <property type="match status" value="1"/>
</dbReference>
<dbReference type="Pfam" id="PF04672">
    <property type="entry name" value="Methyltransf_19"/>
    <property type="match status" value="1"/>
</dbReference>
<dbReference type="GO" id="GO:0032259">
    <property type="term" value="P:methylation"/>
    <property type="evidence" value="ECO:0007669"/>
    <property type="project" value="UniProtKB-KW"/>
</dbReference>
<dbReference type="Proteomes" id="UP001596137">
    <property type="component" value="Unassembled WGS sequence"/>
</dbReference>
<proteinExistence type="predicted"/>
<dbReference type="InterPro" id="IPR029063">
    <property type="entry name" value="SAM-dependent_MTases_sf"/>
</dbReference>
<name>A0ABW1NEM0_9ACTN</name>
<evidence type="ECO:0000313" key="1">
    <source>
        <dbReference type="EMBL" id="MFC6081751.1"/>
    </source>
</evidence>
<organism evidence="1 2">
    <name type="scientific">Sphaerisporangium aureirubrum</name>
    <dbReference type="NCBI Taxonomy" id="1544736"/>
    <lineage>
        <taxon>Bacteria</taxon>
        <taxon>Bacillati</taxon>
        <taxon>Actinomycetota</taxon>
        <taxon>Actinomycetes</taxon>
        <taxon>Streptosporangiales</taxon>
        <taxon>Streptosporangiaceae</taxon>
        <taxon>Sphaerisporangium</taxon>
    </lineage>
</organism>
<sequence>MNPAAIGGGFNPNIPNAARMYDYFLGGKDNLPVDREAAQQVLRYVPEVPIGIRENRGFLQRAVRYLAGQGIRQFLDIGAGLPTQRNVHQVAAEYAPGARTVYVDNDLQVLAHARALLQDSPLVLVAEGDLRRPEEIMRDPDIRRHLDFDQPIAVLLLAIVHFIPDSDDPKGIIARIRDSLVPGSHIALSHVVIDERPQAAPGVERVYQSASAPFVARMSDQVTPFFDGLELADPGVVNLHEWRPDIHHFTPRLEQVGAYFLCGVGRVPERPSGS</sequence>
<dbReference type="InterPro" id="IPR006764">
    <property type="entry name" value="SAM_dep_MeTrfase_SAV2177_type"/>
</dbReference>
<evidence type="ECO:0000313" key="2">
    <source>
        <dbReference type="Proteomes" id="UP001596137"/>
    </source>
</evidence>
<accession>A0ABW1NEM0</accession>